<dbReference type="Proteomes" id="UP001341840">
    <property type="component" value="Unassembled WGS sequence"/>
</dbReference>
<gene>
    <name evidence="2" type="ORF">PIB30_118792</name>
</gene>
<evidence type="ECO:0000313" key="3">
    <source>
        <dbReference type="Proteomes" id="UP001341840"/>
    </source>
</evidence>
<reference evidence="2 3" key="1">
    <citation type="journal article" date="2023" name="Plants (Basel)">
        <title>Bridging the Gap: Combining Genomics and Transcriptomics Approaches to Understand Stylosanthes scabra, an Orphan Legume from the Brazilian Caatinga.</title>
        <authorList>
            <person name="Ferreira-Neto J.R.C."/>
            <person name="da Silva M.D."/>
            <person name="Binneck E."/>
            <person name="de Melo N.F."/>
            <person name="da Silva R.H."/>
            <person name="de Melo A.L.T.M."/>
            <person name="Pandolfi V."/>
            <person name="Bustamante F.O."/>
            <person name="Brasileiro-Vidal A.C."/>
            <person name="Benko-Iseppon A.M."/>
        </authorList>
    </citation>
    <scope>NUCLEOTIDE SEQUENCE [LARGE SCALE GENOMIC DNA]</scope>
    <source>
        <tissue evidence="2">Leaves</tissue>
    </source>
</reference>
<organism evidence="2 3">
    <name type="scientific">Stylosanthes scabra</name>
    <dbReference type="NCBI Taxonomy" id="79078"/>
    <lineage>
        <taxon>Eukaryota</taxon>
        <taxon>Viridiplantae</taxon>
        <taxon>Streptophyta</taxon>
        <taxon>Embryophyta</taxon>
        <taxon>Tracheophyta</taxon>
        <taxon>Spermatophyta</taxon>
        <taxon>Magnoliopsida</taxon>
        <taxon>eudicotyledons</taxon>
        <taxon>Gunneridae</taxon>
        <taxon>Pentapetalae</taxon>
        <taxon>rosids</taxon>
        <taxon>fabids</taxon>
        <taxon>Fabales</taxon>
        <taxon>Fabaceae</taxon>
        <taxon>Papilionoideae</taxon>
        <taxon>50 kb inversion clade</taxon>
        <taxon>dalbergioids sensu lato</taxon>
        <taxon>Dalbergieae</taxon>
        <taxon>Pterocarpus clade</taxon>
        <taxon>Stylosanthes</taxon>
    </lineage>
</organism>
<dbReference type="Pfam" id="PF07727">
    <property type="entry name" value="RVT_2"/>
    <property type="match status" value="1"/>
</dbReference>
<name>A0ABU6Q9U1_9FABA</name>
<evidence type="ECO:0000259" key="1">
    <source>
        <dbReference type="Pfam" id="PF07727"/>
    </source>
</evidence>
<evidence type="ECO:0000313" key="2">
    <source>
        <dbReference type="EMBL" id="MED6108176.1"/>
    </source>
</evidence>
<dbReference type="EMBL" id="JASCZI010000069">
    <property type="protein sequence ID" value="MED6108176.1"/>
    <property type="molecule type" value="Genomic_DNA"/>
</dbReference>
<sequence>MDVHNAFLHGDLDEEVYMKLPPRFQVSQPRAVCKLQKSIYGLHQATRCWFTKLSSALTCYGFQQSPKDHSLFTLNNNNIQLVVLVYVDDLVIAGNNGTAIQCFKGYLNQCFHMKDLGRLKFFLGVEVARSPKGIFLRQRKYALDIITEVGLLGAKPATTPCEENHKLGSATDLILLIVSNFYLNSCKIHALSIGKLLFVLFGI</sequence>
<proteinExistence type="predicted"/>
<comment type="caution">
    <text evidence="2">The sequence shown here is derived from an EMBL/GenBank/DDBJ whole genome shotgun (WGS) entry which is preliminary data.</text>
</comment>
<protein>
    <recommendedName>
        <fullName evidence="1">Reverse transcriptase Ty1/copia-type domain-containing protein</fullName>
    </recommendedName>
</protein>
<keyword evidence="3" id="KW-1185">Reference proteome</keyword>
<dbReference type="InterPro" id="IPR013103">
    <property type="entry name" value="RVT_2"/>
</dbReference>
<dbReference type="InterPro" id="IPR043502">
    <property type="entry name" value="DNA/RNA_pol_sf"/>
</dbReference>
<feature type="domain" description="Reverse transcriptase Ty1/copia-type" evidence="1">
    <location>
        <begin position="1"/>
        <end position="162"/>
    </location>
</feature>
<dbReference type="SUPFAM" id="SSF56672">
    <property type="entry name" value="DNA/RNA polymerases"/>
    <property type="match status" value="1"/>
</dbReference>
<accession>A0ABU6Q9U1</accession>